<dbReference type="AlphaFoldDB" id="A0A3P6TN57"/>
<dbReference type="OrthoDB" id="10311420at2759"/>
<protein>
    <submittedName>
        <fullName evidence="1">Uncharacterized protein</fullName>
    </submittedName>
</protein>
<evidence type="ECO:0000313" key="2">
    <source>
        <dbReference type="Proteomes" id="UP000281553"/>
    </source>
</evidence>
<dbReference type="EMBL" id="UYRU01043517">
    <property type="protein sequence ID" value="VDK82485.1"/>
    <property type="molecule type" value="Genomic_DNA"/>
</dbReference>
<accession>A0A3P6TN57</accession>
<proteinExistence type="predicted"/>
<reference evidence="1 2" key="1">
    <citation type="submission" date="2018-11" db="EMBL/GenBank/DDBJ databases">
        <authorList>
            <consortium name="Pathogen Informatics"/>
        </authorList>
    </citation>
    <scope>NUCLEOTIDE SEQUENCE [LARGE SCALE GENOMIC DNA]</scope>
</reference>
<organism evidence="1 2">
    <name type="scientific">Dibothriocephalus latus</name>
    <name type="common">Fish tapeworm</name>
    <name type="synonym">Diphyllobothrium latum</name>
    <dbReference type="NCBI Taxonomy" id="60516"/>
    <lineage>
        <taxon>Eukaryota</taxon>
        <taxon>Metazoa</taxon>
        <taxon>Spiralia</taxon>
        <taxon>Lophotrochozoa</taxon>
        <taxon>Platyhelminthes</taxon>
        <taxon>Cestoda</taxon>
        <taxon>Eucestoda</taxon>
        <taxon>Diphyllobothriidea</taxon>
        <taxon>Diphyllobothriidae</taxon>
        <taxon>Dibothriocephalus</taxon>
    </lineage>
</organism>
<evidence type="ECO:0000313" key="1">
    <source>
        <dbReference type="EMBL" id="VDK82485.1"/>
    </source>
</evidence>
<sequence length="398" mass="44243">MIIYASGTQCDFLRAESIFSQFANIKRLHFTGLQCPFRELSSVNQVQLHFIRSQERIIKDVDFSTRKPQLIHLSDLAKLEVVDICCGLLTGYAEAPLLQNLTILCPELQLEIDGTPDAIPILDDKTGFLHIQAPLLRRVEIQESSVSFFPTASVSNLPALHSLFIKSCEFCRQTPKSIPHASNLPALSALVSYRESPSLLPMSLRLKTVCVQMGSSQLHFVRLLNPPAAGMRCASLWHCDACGLSESEADIIYKGIVSTNRSNSLTFLAPFQLGNDDELYQNPVLTGSRRQTVEIFLRSPSETPLSTILPAVAALNTTDLELSHSPVLILEGKYRTFKWLDERAEKLRAGLRCHRVLDLKRTDLGTVENRWMSQITDFTCRTSASAAVSLVAGEDSQP</sequence>
<keyword evidence="2" id="KW-1185">Reference proteome</keyword>
<name>A0A3P6TN57_DIBLA</name>
<gene>
    <name evidence="1" type="ORF">DILT_LOCUS3346</name>
</gene>
<dbReference type="Proteomes" id="UP000281553">
    <property type="component" value="Unassembled WGS sequence"/>
</dbReference>